<accession>A0A0R0C3W3</accession>
<dbReference type="NCBIfam" id="TIGR01730">
    <property type="entry name" value="RND_mfp"/>
    <property type="match status" value="1"/>
</dbReference>
<dbReference type="RefSeq" id="WP_057662557.1">
    <property type="nucleotide sequence ID" value="NZ_LDJH01000003.1"/>
</dbReference>
<dbReference type="SUPFAM" id="SSF111369">
    <property type="entry name" value="HlyD-like secretion proteins"/>
    <property type="match status" value="2"/>
</dbReference>
<name>A0A0R0C3W3_9GAMM</name>
<dbReference type="PANTHER" id="PTHR30469:SF15">
    <property type="entry name" value="HLYD FAMILY OF SECRETION PROTEINS"/>
    <property type="match status" value="1"/>
</dbReference>
<dbReference type="Gene3D" id="2.40.30.170">
    <property type="match status" value="1"/>
</dbReference>
<sequence>MTISQRLGRHARTAGLLILGLCVVAVLLSQCSGPRLAATTVQTQPLEQRLVATGRVANVSRVSVGSEVAGVVRQRLVAEGDRVNAGDVLVVIQADELAANLEQARARLAALQQARRPQAQAQLRQAEANLAQAEREAGRRSALAQRQLVSREDAEQARQALVSARAAAEQARSALQALDPGGAELAEAYAAVAAAQAMLDKAQVRARVAGTVLTRSVEPGDVVQPGSVLLEIASDGPTELRVPVDEKNLQVLALGQPAQAVADAWPQHPFPASVTYIAPSVDSSRGSVEVRLLVDPVPAFLRQDLTVSVNILTARKEAALVVPNTAIRTARGDNQRQVWVIEDGRLQPVAVTLGLRGTTASEVVSGLQAGQVVVVDASDSLQAGQRVRASLIAAADGDLPAATD</sequence>
<comment type="caution">
    <text evidence="5">The sequence shown here is derived from an EMBL/GenBank/DDBJ whole genome shotgun (WGS) entry which is preliminary data.</text>
</comment>
<evidence type="ECO:0000259" key="3">
    <source>
        <dbReference type="Pfam" id="PF25954"/>
    </source>
</evidence>
<feature type="domain" description="YknX-like C-terminal permuted SH3-like" evidence="4">
    <location>
        <begin position="319"/>
        <end position="388"/>
    </location>
</feature>
<keyword evidence="2" id="KW-0175">Coiled coil</keyword>
<dbReference type="GO" id="GO:0015562">
    <property type="term" value="F:efflux transmembrane transporter activity"/>
    <property type="evidence" value="ECO:0007669"/>
    <property type="project" value="TreeGrafter"/>
</dbReference>
<dbReference type="PATRIC" id="fig|266128.3.peg.1721"/>
<dbReference type="Pfam" id="PF25989">
    <property type="entry name" value="YknX_C"/>
    <property type="match status" value="1"/>
</dbReference>
<dbReference type="InterPro" id="IPR006143">
    <property type="entry name" value="RND_pump_MFP"/>
</dbReference>
<dbReference type="Proteomes" id="UP000051254">
    <property type="component" value="Unassembled WGS sequence"/>
</dbReference>
<evidence type="ECO:0000313" key="5">
    <source>
        <dbReference type="EMBL" id="KRG60436.1"/>
    </source>
</evidence>
<dbReference type="InterPro" id="IPR058637">
    <property type="entry name" value="YknX-like_C"/>
</dbReference>
<organism evidence="5 6">
    <name type="scientific">Stenotrophomonas koreensis</name>
    <dbReference type="NCBI Taxonomy" id="266128"/>
    <lineage>
        <taxon>Bacteria</taxon>
        <taxon>Pseudomonadati</taxon>
        <taxon>Pseudomonadota</taxon>
        <taxon>Gammaproteobacteria</taxon>
        <taxon>Lysobacterales</taxon>
        <taxon>Lysobacteraceae</taxon>
        <taxon>Stenotrophomonas</taxon>
    </lineage>
</organism>
<evidence type="ECO:0000259" key="4">
    <source>
        <dbReference type="Pfam" id="PF25989"/>
    </source>
</evidence>
<dbReference type="GO" id="GO:1990281">
    <property type="term" value="C:efflux pump complex"/>
    <property type="evidence" value="ECO:0007669"/>
    <property type="project" value="TreeGrafter"/>
</dbReference>
<dbReference type="Gene3D" id="2.40.50.100">
    <property type="match status" value="1"/>
</dbReference>
<comment type="similarity">
    <text evidence="1">Belongs to the membrane fusion protein (MFP) (TC 8.A.1) family.</text>
</comment>
<dbReference type="Gene3D" id="1.10.287.470">
    <property type="entry name" value="Helix hairpin bin"/>
    <property type="match status" value="1"/>
</dbReference>
<dbReference type="OrthoDB" id="9806939at2"/>
<feature type="coiled-coil region" evidence="2">
    <location>
        <begin position="94"/>
        <end position="174"/>
    </location>
</feature>
<dbReference type="STRING" id="266128.ABB25_01225"/>
<dbReference type="Pfam" id="PF25954">
    <property type="entry name" value="Beta-barrel_RND_2"/>
    <property type="match status" value="1"/>
</dbReference>
<dbReference type="InterPro" id="IPR058792">
    <property type="entry name" value="Beta-barrel_RND_2"/>
</dbReference>
<gene>
    <name evidence="5" type="ORF">ABB25_01225</name>
</gene>
<dbReference type="Gene3D" id="2.40.420.20">
    <property type="match status" value="1"/>
</dbReference>
<reference evidence="5 6" key="1">
    <citation type="submission" date="2015-05" db="EMBL/GenBank/DDBJ databases">
        <title>Genome sequencing and analysis of members of genus Stenotrophomonas.</title>
        <authorList>
            <person name="Patil P.P."/>
            <person name="Midha S."/>
            <person name="Patil P.B."/>
        </authorList>
    </citation>
    <scope>NUCLEOTIDE SEQUENCE [LARGE SCALE GENOMIC DNA]</scope>
    <source>
        <strain evidence="5 6">DSM 17805</strain>
    </source>
</reference>
<protein>
    <submittedName>
        <fullName evidence="5">Uncharacterized protein</fullName>
    </submittedName>
</protein>
<keyword evidence="6" id="KW-1185">Reference proteome</keyword>
<evidence type="ECO:0000256" key="2">
    <source>
        <dbReference type="SAM" id="Coils"/>
    </source>
</evidence>
<evidence type="ECO:0000313" key="6">
    <source>
        <dbReference type="Proteomes" id="UP000051254"/>
    </source>
</evidence>
<dbReference type="PANTHER" id="PTHR30469">
    <property type="entry name" value="MULTIDRUG RESISTANCE PROTEIN MDTA"/>
    <property type="match status" value="1"/>
</dbReference>
<dbReference type="AlphaFoldDB" id="A0A0R0C3W3"/>
<evidence type="ECO:0000256" key="1">
    <source>
        <dbReference type="ARBA" id="ARBA00009477"/>
    </source>
</evidence>
<feature type="domain" description="CusB-like beta-barrel" evidence="3">
    <location>
        <begin position="242"/>
        <end position="311"/>
    </location>
</feature>
<proteinExistence type="inferred from homology"/>
<dbReference type="EMBL" id="LDJH01000003">
    <property type="protein sequence ID" value="KRG60436.1"/>
    <property type="molecule type" value="Genomic_DNA"/>
</dbReference>